<dbReference type="Proteomes" id="UP001174936">
    <property type="component" value="Unassembled WGS sequence"/>
</dbReference>
<proteinExistence type="predicted"/>
<dbReference type="EMBL" id="JAULSV010000002">
    <property type="protein sequence ID" value="KAK0653115.1"/>
    <property type="molecule type" value="Genomic_DNA"/>
</dbReference>
<sequence>MVCSTIQDVLKRLEGQDEKHKLASDALGLVMELAEQQQDLFYLKVTNENVDSRILPIDKILYKDSVVRCDVPTTGSNVRDLIKESYSHSATGIVADGIAELVNEGIKGLLGNFCDTVILWSL</sequence>
<accession>A0AA39YLC6</accession>
<name>A0AA39YLC6_9PEZI</name>
<dbReference type="AlphaFoldDB" id="A0AA39YLC6"/>
<evidence type="ECO:0000313" key="2">
    <source>
        <dbReference type="Proteomes" id="UP001174936"/>
    </source>
</evidence>
<gene>
    <name evidence="1" type="ORF">B0T16DRAFT_407458</name>
</gene>
<reference evidence="1" key="1">
    <citation type="submission" date="2023-06" db="EMBL/GenBank/DDBJ databases">
        <title>Genome-scale phylogeny and comparative genomics of the fungal order Sordariales.</title>
        <authorList>
            <consortium name="Lawrence Berkeley National Laboratory"/>
            <person name="Hensen N."/>
            <person name="Bonometti L."/>
            <person name="Westerberg I."/>
            <person name="Brannstrom I.O."/>
            <person name="Guillou S."/>
            <person name="Cros-Aarteil S."/>
            <person name="Calhoun S."/>
            <person name="Haridas S."/>
            <person name="Kuo A."/>
            <person name="Mondo S."/>
            <person name="Pangilinan J."/>
            <person name="Riley R."/>
            <person name="Labutti K."/>
            <person name="Andreopoulos B."/>
            <person name="Lipzen A."/>
            <person name="Chen C."/>
            <person name="Yanf M."/>
            <person name="Daum C."/>
            <person name="Ng V."/>
            <person name="Clum A."/>
            <person name="Steindorff A."/>
            <person name="Ohm R."/>
            <person name="Martin F."/>
            <person name="Silar P."/>
            <person name="Natvig D."/>
            <person name="Lalanne C."/>
            <person name="Gautier V."/>
            <person name="Ament-Velasquez S.L."/>
            <person name="Kruys A."/>
            <person name="Hutchinson M.I."/>
            <person name="Powell A.J."/>
            <person name="Barry K."/>
            <person name="Miller A.N."/>
            <person name="Grigoriev I.V."/>
            <person name="Debuchy R."/>
            <person name="Gladieux P."/>
            <person name="Thoren M.H."/>
            <person name="Johannesson H."/>
        </authorList>
    </citation>
    <scope>NUCLEOTIDE SEQUENCE</scope>
    <source>
        <strain evidence="1">SMH2532-1</strain>
    </source>
</reference>
<keyword evidence="2" id="KW-1185">Reference proteome</keyword>
<comment type="caution">
    <text evidence="1">The sequence shown here is derived from an EMBL/GenBank/DDBJ whole genome shotgun (WGS) entry which is preliminary data.</text>
</comment>
<protein>
    <submittedName>
        <fullName evidence="1">Uncharacterized protein</fullName>
    </submittedName>
</protein>
<organism evidence="1 2">
    <name type="scientific">Cercophora newfieldiana</name>
    <dbReference type="NCBI Taxonomy" id="92897"/>
    <lineage>
        <taxon>Eukaryota</taxon>
        <taxon>Fungi</taxon>
        <taxon>Dikarya</taxon>
        <taxon>Ascomycota</taxon>
        <taxon>Pezizomycotina</taxon>
        <taxon>Sordariomycetes</taxon>
        <taxon>Sordariomycetidae</taxon>
        <taxon>Sordariales</taxon>
        <taxon>Lasiosphaeriaceae</taxon>
        <taxon>Cercophora</taxon>
    </lineage>
</organism>
<evidence type="ECO:0000313" key="1">
    <source>
        <dbReference type="EMBL" id="KAK0653115.1"/>
    </source>
</evidence>